<evidence type="ECO:0000256" key="4">
    <source>
        <dbReference type="PIRNR" id="PIRNR003352"/>
    </source>
</evidence>
<dbReference type="InterPro" id="IPR029004">
    <property type="entry name" value="Ribosomal_eL28/Mak16"/>
</dbReference>
<dbReference type="Proteomes" id="UP001439008">
    <property type="component" value="Unassembled WGS sequence"/>
</dbReference>
<evidence type="ECO:0000259" key="5">
    <source>
        <dbReference type="Pfam" id="PF01778"/>
    </source>
</evidence>
<dbReference type="Pfam" id="PF01778">
    <property type="entry name" value="Ribosomal_L28e"/>
    <property type="match status" value="1"/>
</dbReference>
<evidence type="ECO:0000256" key="1">
    <source>
        <dbReference type="ARBA" id="ARBA00004123"/>
    </source>
</evidence>
<evidence type="ECO:0000313" key="6">
    <source>
        <dbReference type="EMBL" id="MES1919090.1"/>
    </source>
</evidence>
<comment type="similarity">
    <text evidence="2 4">Belongs to the MAK16 family.</text>
</comment>
<keyword evidence="7" id="KW-1185">Reference proteome</keyword>
<keyword evidence="3 4" id="KW-0539">Nucleus</keyword>
<dbReference type="Pfam" id="PF04874">
    <property type="entry name" value="Mak16"/>
    <property type="match status" value="1"/>
</dbReference>
<protein>
    <recommendedName>
        <fullName evidence="4">Protein MAK16 homolog</fullName>
    </recommendedName>
</protein>
<comment type="subcellular location">
    <subcellularLocation>
        <location evidence="1">Nucleus</location>
    </subcellularLocation>
</comment>
<sequence>MQRDEVIWNVIGTKHCSFRAKQRSQNFCRHKKNATGICDRLSCPLANSRYATVLHGRDGISLHIKVVERAHSPNKLWERVLLPENDAEALKKIEKELLYWPEKSVERCKKRFVRTRQYMKRIEKLKRKNRALVFGVKKKIERREKRREEKAQLAAKITKNIKKELIERLNSNIYDEEIVNIPAREYDRVLDEMALPENEFVADFESENDLEDLDEMFDDIEAAQNEQLLQKN</sequence>
<proteinExistence type="inferred from homology"/>
<accession>A0ABV2AHE9</accession>
<organism evidence="6 7">
    <name type="scientific">Bonamia ostreae</name>
    <dbReference type="NCBI Taxonomy" id="126728"/>
    <lineage>
        <taxon>Eukaryota</taxon>
        <taxon>Sar</taxon>
        <taxon>Rhizaria</taxon>
        <taxon>Endomyxa</taxon>
        <taxon>Ascetosporea</taxon>
        <taxon>Haplosporida</taxon>
        <taxon>Bonamia</taxon>
    </lineage>
</organism>
<dbReference type="PANTHER" id="PTHR23405:SF4">
    <property type="entry name" value="PROTEIN MAK16 HOMOLOG"/>
    <property type="match status" value="1"/>
</dbReference>
<dbReference type="EMBL" id="JBDODL010000196">
    <property type="protein sequence ID" value="MES1919090.1"/>
    <property type="molecule type" value="Genomic_DNA"/>
</dbReference>
<feature type="domain" description="Ribosomal eL28/Mak16" evidence="5">
    <location>
        <begin position="6"/>
        <end position="118"/>
    </location>
</feature>
<name>A0ABV2AHE9_9EUKA</name>
<comment type="caution">
    <text evidence="6">The sequence shown here is derived from an EMBL/GenBank/DDBJ whole genome shotgun (WGS) entry which is preliminary data.</text>
</comment>
<gene>
    <name evidence="6" type="primary">mak16</name>
    <name evidence="6" type="ORF">MHBO_000957</name>
</gene>
<reference evidence="6 7" key="1">
    <citation type="journal article" date="2024" name="BMC Biol.">
        <title>Comparative genomics of Ascetosporea gives new insight into the evolutionary basis for animal parasitism in Rhizaria.</title>
        <authorList>
            <person name="Hiltunen Thoren M."/>
            <person name="Onut-Brannstrom I."/>
            <person name="Alfjorden A."/>
            <person name="Peckova H."/>
            <person name="Swords F."/>
            <person name="Hooper C."/>
            <person name="Holzer A.S."/>
            <person name="Bass D."/>
            <person name="Burki F."/>
        </authorList>
    </citation>
    <scope>NUCLEOTIDE SEQUENCE [LARGE SCALE GENOMIC DNA]</scope>
    <source>
        <strain evidence="6">20-A016</strain>
    </source>
</reference>
<dbReference type="PANTHER" id="PTHR23405">
    <property type="entry name" value="MAINTENANCE OF KILLER 16 MAK16 PROTEIN-RELATED"/>
    <property type="match status" value="1"/>
</dbReference>
<dbReference type="PIRSF" id="PIRSF003352">
    <property type="entry name" value="MAK16"/>
    <property type="match status" value="1"/>
</dbReference>
<evidence type="ECO:0000256" key="3">
    <source>
        <dbReference type="ARBA" id="ARBA00023242"/>
    </source>
</evidence>
<evidence type="ECO:0000313" key="7">
    <source>
        <dbReference type="Proteomes" id="UP001439008"/>
    </source>
</evidence>
<dbReference type="InterPro" id="IPR006958">
    <property type="entry name" value="Mak16"/>
</dbReference>
<dbReference type="Gene3D" id="3.30.390.110">
    <property type="match status" value="1"/>
</dbReference>
<evidence type="ECO:0000256" key="2">
    <source>
        <dbReference type="ARBA" id="ARBA00005514"/>
    </source>
</evidence>